<dbReference type="CDD" id="cd00371">
    <property type="entry name" value="HMA"/>
    <property type="match status" value="1"/>
</dbReference>
<proteinExistence type="predicted"/>
<dbReference type="Gene3D" id="3.30.70.100">
    <property type="match status" value="1"/>
</dbReference>
<dbReference type="InterPro" id="IPR006121">
    <property type="entry name" value="HMA_dom"/>
</dbReference>
<dbReference type="InterPro" id="IPR036163">
    <property type="entry name" value="HMA_dom_sf"/>
</dbReference>
<sequence>MTIKKGFENSLFVLVLAMWNMSAWAGVYNYYAHVDGMVCAFCTYTVAKKVRTLAGVDADSVDVDLGGKYVAFKSNKRIPEKKLAALFATDGFKISNLTVTKTAKYKIYSVDDMSLELNVDVFKADQYNSVYQMIGNIAARMPSRLIIRAPPSLEETLLKPLLMGHREMITTRFIATEDDRIQLQLFEISED</sequence>
<dbReference type="EMBL" id="UOET01000283">
    <property type="protein sequence ID" value="VAW28750.1"/>
    <property type="molecule type" value="Genomic_DNA"/>
</dbReference>
<gene>
    <name evidence="1" type="ORF">MNBD_BACTEROID07-1027</name>
</gene>
<dbReference type="GO" id="GO:0046872">
    <property type="term" value="F:metal ion binding"/>
    <property type="evidence" value="ECO:0007669"/>
    <property type="project" value="InterPro"/>
</dbReference>
<dbReference type="SUPFAM" id="SSF55008">
    <property type="entry name" value="HMA, heavy metal-associated domain"/>
    <property type="match status" value="1"/>
</dbReference>
<accession>A0A3B0UI46</accession>
<organism evidence="1">
    <name type="scientific">hydrothermal vent metagenome</name>
    <dbReference type="NCBI Taxonomy" id="652676"/>
    <lineage>
        <taxon>unclassified sequences</taxon>
        <taxon>metagenomes</taxon>
        <taxon>ecological metagenomes</taxon>
    </lineage>
</organism>
<protein>
    <submittedName>
        <fullName evidence="1">Uncharacterized protein</fullName>
    </submittedName>
</protein>
<evidence type="ECO:0000313" key="1">
    <source>
        <dbReference type="EMBL" id="VAW28750.1"/>
    </source>
</evidence>
<dbReference type="AlphaFoldDB" id="A0A3B0UI46"/>
<name>A0A3B0UI46_9ZZZZ</name>
<reference evidence="1" key="1">
    <citation type="submission" date="2018-06" db="EMBL/GenBank/DDBJ databases">
        <authorList>
            <person name="Zhirakovskaya E."/>
        </authorList>
    </citation>
    <scope>NUCLEOTIDE SEQUENCE</scope>
</reference>